<accession>A3J050</accession>
<reference evidence="1 2" key="1">
    <citation type="submission" date="2007-03" db="EMBL/GenBank/DDBJ databases">
        <authorList>
            <person name="Stal L."/>
            <person name="Ferriera S."/>
            <person name="Johnson J."/>
            <person name="Kravitz S."/>
            <person name="Beeson K."/>
            <person name="Sutton G."/>
            <person name="Rogers Y.-H."/>
            <person name="Friedman R."/>
            <person name="Frazier M."/>
            <person name="Venter J.C."/>
        </authorList>
    </citation>
    <scope>NUCLEOTIDE SEQUENCE [LARGE SCALE GENOMIC DNA]</scope>
    <source>
        <strain evidence="1 2">CCY0110</strain>
    </source>
</reference>
<dbReference type="Proteomes" id="UP000003781">
    <property type="component" value="Unassembled WGS sequence"/>
</dbReference>
<dbReference type="EMBL" id="AAXW01000162">
    <property type="protein sequence ID" value="EAZ87896.1"/>
    <property type="molecule type" value="Genomic_DNA"/>
</dbReference>
<organism evidence="1 2">
    <name type="scientific">Crocosphaera chwakensis CCY0110</name>
    <dbReference type="NCBI Taxonomy" id="391612"/>
    <lineage>
        <taxon>Bacteria</taxon>
        <taxon>Bacillati</taxon>
        <taxon>Cyanobacteriota</taxon>
        <taxon>Cyanophyceae</taxon>
        <taxon>Oscillatoriophycideae</taxon>
        <taxon>Chroococcales</taxon>
        <taxon>Aphanothecaceae</taxon>
        <taxon>Crocosphaera</taxon>
        <taxon>Crocosphaera chwakensis</taxon>
    </lineage>
</organism>
<protein>
    <submittedName>
        <fullName evidence="1">Uncharacterized protein</fullName>
    </submittedName>
</protein>
<gene>
    <name evidence="1" type="ORF">CY0110_09592</name>
</gene>
<comment type="caution">
    <text evidence="1">The sequence shown here is derived from an EMBL/GenBank/DDBJ whole genome shotgun (WGS) entry which is preliminary data.</text>
</comment>
<evidence type="ECO:0000313" key="1">
    <source>
        <dbReference type="EMBL" id="EAZ87896.1"/>
    </source>
</evidence>
<name>A3J050_9CHRO</name>
<dbReference type="AlphaFoldDB" id="A3J050"/>
<proteinExistence type="predicted"/>
<evidence type="ECO:0000313" key="2">
    <source>
        <dbReference type="Proteomes" id="UP000003781"/>
    </source>
</evidence>
<keyword evidence="2" id="KW-1185">Reference proteome</keyword>
<sequence length="38" mass="4297">ESLSDAHKSELLSIYENILLILKMNYSGINRFGKAKIS</sequence>
<feature type="non-terminal residue" evidence="1">
    <location>
        <position position="1"/>
    </location>
</feature>